<dbReference type="InterPro" id="IPR045339">
    <property type="entry name" value="DUF6534"/>
</dbReference>
<feature type="transmembrane region" description="Helical" evidence="1">
    <location>
        <begin position="42"/>
        <end position="62"/>
    </location>
</feature>
<accession>A0A0D0BXQ9</accession>
<evidence type="ECO:0000313" key="4">
    <source>
        <dbReference type="Proteomes" id="UP000053593"/>
    </source>
</evidence>
<keyword evidence="1" id="KW-0812">Transmembrane</keyword>
<dbReference type="PANTHER" id="PTHR40465:SF1">
    <property type="entry name" value="DUF6534 DOMAIN-CONTAINING PROTEIN"/>
    <property type="match status" value="1"/>
</dbReference>
<keyword evidence="1" id="KW-0472">Membrane</keyword>
<keyword evidence="4" id="KW-1185">Reference proteome</keyword>
<name>A0A0D0BXQ9_9AGAR</name>
<keyword evidence="1" id="KW-1133">Transmembrane helix</keyword>
<feature type="domain" description="DUF6534" evidence="2">
    <location>
        <begin position="48"/>
        <end position="131"/>
    </location>
</feature>
<dbReference type="HOGENOM" id="CLU_1304989_0_0_1"/>
<proteinExistence type="predicted"/>
<evidence type="ECO:0000256" key="1">
    <source>
        <dbReference type="SAM" id="Phobius"/>
    </source>
</evidence>
<protein>
    <recommendedName>
        <fullName evidence="2">DUF6534 domain-containing protein</fullName>
    </recommendedName>
</protein>
<dbReference type="Proteomes" id="UP000053593">
    <property type="component" value="Unassembled WGS sequence"/>
</dbReference>
<dbReference type="Pfam" id="PF20152">
    <property type="entry name" value="DUF6534"/>
    <property type="match status" value="1"/>
</dbReference>
<sequence>MFLHGLHYCTDKDSALCLACLVEAYRLESILDLSTLKVQGSVALGAGALADILAAIALMFYLRKMRTGYARPDSLVRSLVRYAIHSGALTSTLSILAVIFFAVRPNTFDFIAPYSILMKAFAVSFMCTLNTQKLIAGHVIDNEQTGFGTSHDHITLNVPPWISTEADDRLNSIGFTGPTHADSTANSFPHYTSGGIYLIEVSVAQWYSSTV</sequence>
<feature type="transmembrane region" description="Helical" evidence="1">
    <location>
        <begin position="82"/>
        <end position="104"/>
    </location>
</feature>
<dbReference type="AlphaFoldDB" id="A0A0D0BXQ9"/>
<evidence type="ECO:0000313" key="3">
    <source>
        <dbReference type="EMBL" id="KIK50262.1"/>
    </source>
</evidence>
<gene>
    <name evidence="3" type="ORF">GYMLUDRAFT_253126</name>
</gene>
<dbReference type="EMBL" id="KN834914">
    <property type="protein sequence ID" value="KIK50262.1"/>
    <property type="molecule type" value="Genomic_DNA"/>
</dbReference>
<organism evidence="3 4">
    <name type="scientific">Collybiopsis luxurians FD-317 M1</name>
    <dbReference type="NCBI Taxonomy" id="944289"/>
    <lineage>
        <taxon>Eukaryota</taxon>
        <taxon>Fungi</taxon>
        <taxon>Dikarya</taxon>
        <taxon>Basidiomycota</taxon>
        <taxon>Agaricomycotina</taxon>
        <taxon>Agaricomycetes</taxon>
        <taxon>Agaricomycetidae</taxon>
        <taxon>Agaricales</taxon>
        <taxon>Marasmiineae</taxon>
        <taxon>Omphalotaceae</taxon>
        <taxon>Collybiopsis</taxon>
        <taxon>Collybiopsis luxurians</taxon>
    </lineage>
</organism>
<evidence type="ECO:0000259" key="2">
    <source>
        <dbReference type="Pfam" id="PF20152"/>
    </source>
</evidence>
<dbReference type="OrthoDB" id="2562493at2759"/>
<reference evidence="3 4" key="1">
    <citation type="submission" date="2014-04" db="EMBL/GenBank/DDBJ databases">
        <title>Evolutionary Origins and Diversification of the Mycorrhizal Mutualists.</title>
        <authorList>
            <consortium name="DOE Joint Genome Institute"/>
            <consortium name="Mycorrhizal Genomics Consortium"/>
            <person name="Kohler A."/>
            <person name="Kuo A."/>
            <person name="Nagy L.G."/>
            <person name="Floudas D."/>
            <person name="Copeland A."/>
            <person name="Barry K.W."/>
            <person name="Cichocki N."/>
            <person name="Veneault-Fourrey C."/>
            <person name="LaButti K."/>
            <person name="Lindquist E.A."/>
            <person name="Lipzen A."/>
            <person name="Lundell T."/>
            <person name="Morin E."/>
            <person name="Murat C."/>
            <person name="Riley R."/>
            <person name="Ohm R."/>
            <person name="Sun H."/>
            <person name="Tunlid A."/>
            <person name="Henrissat B."/>
            <person name="Grigoriev I.V."/>
            <person name="Hibbett D.S."/>
            <person name="Martin F."/>
        </authorList>
    </citation>
    <scope>NUCLEOTIDE SEQUENCE [LARGE SCALE GENOMIC DNA]</scope>
    <source>
        <strain evidence="3 4">FD-317 M1</strain>
    </source>
</reference>
<dbReference type="PANTHER" id="PTHR40465">
    <property type="entry name" value="CHROMOSOME 1, WHOLE GENOME SHOTGUN SEQUENCE"/>
    <property type="match status" value="1"/>
</dbReference>